<dbReference type="InterPro" id="IPR000847">
    <property type="entry name" value="LysR_HTH_N"/>
</dbReference>
<dbReference type="GO" id="GO:0003700">
    <property type="term" value="F:DNA-binding transcription factor activity"/>
    <property type="evidence" value="ECO:0007669"/>
    <property type="project" value="InterPro"/>
</dbReference>
<feature type="domain" description="HTH lysR-type" evidence="5">
    <location>
        <begin position="15"/>
        <end position="68"/>
    </location>
</feature>
<keyword evidence="2" id="KW-0805">Transcription regulation</keyword>
<keyword evidence="7" id="KW-1185">Reference proteome</keyword>
<dbReference type="PANTHER" id="PTHR30118">
    <property type="entry name" value="HTH-TYPE TRANSCRIPTIONAL REGULATOR LEUO-RELATED"/>
    <property type="match status" value="1"/>
</dbReference>
<keyword evidence="4" id="KW-0804">Transcription</keyword>
<dbReference type="InterPro" id="IPR050389">
    <property type="entry name" value="LysR-type_TF"/>
</dbReference>
<dbReference type="PROSITE" id="PS50931">
    <property type="entry name" value="HTH_LYSR"/>
    <property type="match status" value="1"/>
</dbReference>
<dbReference type="Proteomes" id="UP000501602">
    <property type="component" value="Chromosome"/>
</dbReference>
<name>A0A6H1UHD5_9GAMM</name>
<dbReference type="Pfam" id="PF00126">
    <property type="entry name" value="HTH_1"/>
    <property type="match status" value="1"/>
</dbReference>
<evidence type="ECO:0000256" key="4">
    <source>
        <dbReference type="ARBA" id="ARBA00023163"/>
    </source>
</evidence>
<comment type="similarity">
    <text evidence="1">Belongs to the LysR transcriptional regulatory family.</text>
</comment>
<reference evidence="6 7" key="1">
    <citation type="submission" date="2020-04" db="EMBL/GenBank/DDBJ databases">
        <title>Ferrimonas sp. S7 isolated from sea water.</title>
        <authorList>
            <person name="Bae S.S."/>
            <person name="Baek K."/>
        </authorList>
    </citation>
    <scope>NUCLEOTIDE SEQUENCE [LARGE SCALE GENOMIC DNA]</scope>
    <source>
        <strain evidence="6 7">S7</strain>
    </source>
</reference>
<dbReference type="CDD" id="cd00090">
    <property type="entry name" value="HTH_ARSR"/>
    <property type="match status" value="1"/>
</dbReference>
<accession>A0A6H1UHD5</accession>
<evidence type="ECO:0000313" key="6">
    <source>
        <dbReference type="EMBL" id="QIZ78039.1"/>
    </source>
</evidence>
<dbReference type="InterPro" id="IPR011991">
    <property type="entry name" value="ArsR-like_HTH"/>
</dbReference>
<dbReference type="AlphaFoldDB" id="A0A6H1UHD5"/>
<dbReference type="EMBL" id="CP051180">
    <property type="protein sequence ID" value="QIZ78039.1"/>
    <property type="molecule type" value="Genomic_DNA"/>
</dbReference>
<keyword evidence="3" id="KW-0238">DNA-binding</keyword>
<evidence type="ECO:0000256" key="1">
    <source>
        <dbReference type="ARBA" id="ARBA00009437"/>
    </source>
</evidence>
<dbReference type="Gene3D" id="1.10.10.10">
    <property type="entry name" value="Winged helix-like DNA-binding domain superfamily/Winged helix DNA-binding domain"/>
    <property type="match status" value="1"/>
</dbReference>
<evidence type="ECO:0000313" key="7">
    <source>
        <dbReference type="Proteomes" id="UP000501602"/>
    </source>
</evidence>
<evidence type="ECO:0000256" key="3">
    <source>
        <dbReference type="ARBA" id="ARBA00023125"/>
    </source>
</evidence>
<gene>
    <name evidence="6" type="ORF">HER31_14720</name>
</gene>
<dbReference type="InterPro" id="IPR036390">
    <property type="entry name" value="WH_DNA-bd_sf"/>
</dbReference>
<dbReference type="InterPro" id="IPR005119">
    <property type="entry name" value="LysR_subst-bd"/>
</dbReference>
<dbReference type="Gene3D" id="3.40.190.10">
    <property type="entry name" value="Periplasmic binding protein-like II"/>
    <property type="match status" value="2"/>
</dbReference>
<dbReference type="SUPFAM" id="SSF46785">
    <property type="entry name" value="Winged helix' DNA-binding domain"/>
    <property type="match status" value="1"/>
</dbReference>
<dbReference type="GO" id="GO:0003677">
    <property type="term" value="F:DNA binding"/>
    <property type="evidence" value="ECO:0007669"/>
    <property type="project" value="UniProtKB-KW"/>
</dbReference>
<dbReference type="CDD" id="cd05466">
    <property type="entry name" value="PBP2_LTTR_substrate"/>
    <property type="match status" value="1"/>
</dbReference>
<sequence length="342" mass="38835">MKVAQSDINKLSIFHLNTLRKVVQTGSAGEAAEELGISQPSVSYHLNKMRAIFNDELFVRTAEGLKPTDYCSRLVRHIHEILTHIEDELLHADGFEPMQINRSLTVHCDITTMGWFPRLFSKLNQQAPQVSLTCHSWNHHSLEDLVRGQIDFGVHMLPSDLKGVYDVELGACRRVFVVHQNHPLAKLGVVTLKDLSQYQVLMTDLSGWNSHGQSTMERVMSERGYRLNVKGRFGDCGALFDTLRVSNCITYTSTLALPDDLSGLVVLPAPSELMQRRSAYRLKVSNQRYGSQEYSWFIEVLTASFQEFLNEKNGRPELEHVMELEHQVELMLSGQHFLAAKL</sequence>
<dbReference type="PANTHER" id="PTHR30118:SF7">
    <property type="entry name" value="TRANSCRIPTIONAL REGULATOR LYSR FAMILY"/>
    <property type="match status" value="1"/>
</dbReference>
<dbReference type="InterPro" id="IPR036388">
    <property type="entry name" value="WH-like_DNA-bd_sf"/>
</dbReference>
<dbReference type="SUPFAM" id="SSF53850">
    <property type="entry name" value="Periplasmic binding protein-like II"/>
    <property type="match status" value="1"/>
</dbReference>
<proteinExistence type="inferred from homology"/>
<dbReference type="Pfam" id="PF03466">
    <property type="entry name" value="LysR_substrate"/>
    <property type="match status" value="1"/>
</dbReference>
<dbReference type="RefSeq" id="WP_168661617.1">
    <property type="nucleotide sequence ID" value="NZ_CP051180.1"/>
</dbReference>
<protein>
    <submittedName>
        <fullName evidence="6">LysR family transcriptional regulator</fullName>
    </submittedName>
</protein>
<evidence type="ECO:0000259" key="5">
    <source>
        <dbReference type="PROSITE" id="PS50931"/>
    </source>
</evidence>
<evidence type="ECO:0000256" key="2">
    <source>
        <dbReference type="ARBA" id="ARBA00023015"/>
    </source>
</evidence>
<organism evidence="6 7">
    <name type="scientific">Ferrimonas lipolytica</name>
    <dbReference type="NCBI Taxonomy" id="2724191"/>
    <lineage>
        <taxon>Bacteria</taxon>
        <taxon>Pseudomonadati</taxon>
        <taxon>Pseudomonadota</taxon>
        <taxon>Gammaproteobacteria</taxon>
        <taxon>Alteromonadales</taxon>
        <taxon>Ferrimonadaceae</taxon>
        <taxon>Ferrimonas</taxon>
    </lineage>
</organism>
<dbReference type="KEGG" id="fes:HER31_14720"/>